<dbReference type="Pfam" id="PF13649">
    <property type="entry name" value="Methyltransf_25"/>
    <property type="match status" value="1"/>
</dbReference>
<protein>
    <submittedName>
        <fullName evidence="3">Class I SAM-dependent methyltransferase</fullName>
        <ecNumber evidence="3">2.1.1.-</ecNumber>
    </submittedName>
</protein>
<gene>
    <name evidence="3" type="ORF">P9B03_07860</name>
</gene>
<keyword evidence="1 3" id="KW-0808">Transferase</keyword>
<dbReference type="CDD" id="cd02440">
    <property type="entry name" value="AdoMet_MTases"/>
    <property type="match status" value="1"/>
</dbReference>
<keyword evidence="3" id="KW-0489">Methyltransferase</keyword>
<dbReference type="GO" id="GO:0032259">
    <property type="term" value="P:methylation"/>
    <property type="evidence" value="ECO:0007669"/>
    <property type="project" value="UniProtKB-KW"/>
</dbReference>
<feature type="domain" description="Methyltransferase" evidence="2">
    <location>
        <begin position="45"/>
        <end position="135"/>
    </location>
</feature>
<evidence type="ECO:0000259" key="2">
    <source>
        <dbReference type="Pfam" id="PF13649"/>
    </source>
</evidence>
<keyword evidence="4" id="KW-1185">Reference proteome</keyword>
<reference evidence="3 4" key="1">
    <citation type="submission" date="2023-03" db="EMBL/GenBank/DDBJ databases">
        <title>Bacillus Genome Sequencing.</title>
        <authorList>
            <person name="Dunlap C."/>
        </authorList>
    </citation>
    <scope>NUCLEOTIDE SEQUENCE [LARGE SCALE GENOMIC DNA]</scope>
    <source>
        <strain evidence="3 4">B-59205</strain>
    </source>
</reference>
<evidence type="ECO:0000313" key="3">
    <source>
        <dbReference type="EMBL" id="MEC1178392.1"/>
    </source>
</evidence>
<evidence type="ECO:0000313" key="4">
    <source>
        <dbReference type="Proteomes" id="UP001344888"/>
    </source>
</evidence>
<dbReference type="EMBL" id="JARSFG010000011">
    <property type="protein sequence ID" value="MEC1178392.1"/>
    <property type="molecule type" value="Genomic_DNA"/>
</dbReference>
<dbReference type="Gene3D" id="3.40.50.150">
    <property type="entry name" value="Vaccinia Virus protein VP39"/>
    <property type="match status" value="1"/>
</dbReference>
<dbReference type="RefSeq" id="WP_326122914.1">
    <property type="nucleotide sequence ID" value="NZ_JARSFG010000011.1"/>
</dbReference>
<comment type="caution">
    <text evidence="3">The sequence shown here is derived from an EMBL/GenBank/DDBJ whole genome shotgun (WGS) entry which is preliminary data.</text>
</comment>
<dbReference type="SUPFAM" id="SSF53335">
    <property type="entry name" value="S-adenosyl-L-methionine-dependent methyltransferases"/>
    <property type="match status" value="1"/>
</dbReference>
<dbReference type="GO" id="GO:0008168">
    <property type="term" value="F:methyltransferase activity"/>
    <property type="evidence" value="ECO:0007669"/>
    <property type="project" value="UniProtKB-KW"/>
</dbReference>
<evidence type="ECO:0000256" key="1">
    <source>
        <dbReference type="ARBA" id="ARBA00022679"/>
    </source>
</evidence>
<organism evidence="3 4">
    <name type="scientific">Metasolibacillus meyeri</name>
    <dbReference type="NCBI Taxonomy" id="1071052"/>
    <lineage>
        <taxon>Bacteria</taxon>
        <taxon>Bacillati</taxon>
        <taxon>Bacillota</taxon>
        <taxon>Bacilli</taxon>
        <taxon>Bacillales</taxon>
        <taxon>Caryophanaceae</taxon>
        <taxon>Metasolibacillus</taxon>
    </lineage>
</organism>
<sequence length="248" mass="29555">MQWTNQFYKNQFLFLKSSVENIPTAYFEREAQKITEQVGRPFETVLELGAGMGNIANQLALLGKEVMAIELVKELTEHAKKYCDEKMTIICGDFYTINIEQQFDLLIYLDGFGVGNDENQLRLLKRIYNWLSDDGYALIDIYEPNYWRHVYKEEMRPTEYTKIIRQYGFDEENSRMLDTWWHMEEKNDKYTQSLACYTAEEIYDMCQQANLEIVTYYPNGAMNFKTWTYCDIAPLHHCISYRIKVRKK</sequence>
<dbReference type="Proteomes" id="UP001344888">
    <property type="component" value="Unassembled WGS sequence"/>
</dbReference>
<dbReference type="PANTHER" id="PTHR43861">
    <property type="entry name" value="TRANS-ACONITATE 2-METHYLTRANSFERASE-RELATED"/>
    <property type="match status" value="1"/>
</dbReference>
<dbReference type="InterPro" id="IPR029063">
    <property type="entry name" value="SAM-dependent_MTases_sf"/>
</dbReference>
<name>A0AAW9NQ12_9BACL</name>
<proteinExistence type="predicted"/>
<accession>A0AAW9NQ12</accession>
<dbReference type="InterPro" id="IPR041698">
    <property type="entry name" value="Methyltransf_25"/>
</dbReference>
<dbReference type="AlphaFoldDB" id="A0AAW9NQ12"/>
<dbReference type="EC" id="2.1.1.-" evidence="3"/>